<dbReference type="InterPro" id="IPR007666">
    <property type="entry name" value="ADP_PFK/GK"/>
</dbReference>
<sequence>MNILCGYNANIDSVYRITGDEINRLLEHQNQDNIIKKIENPPNRIDSIDDFIAGLIICIRNGSGAEWLVHDDSVFEFLKNYFFDNSIIRMGGNCGIMSNVLSLMGAGEVVPNIAKPSKTQLDAFTDNESIIIPGYNNQNDINEDKELIHFVFDFKKGEKVTLNGYSMVAPRENRFIATYDCLNIELTINPDFKHYADEHIDEMDGALISGYHMLQEYYPDGSSYVDKFQKSLDQIKNWKQLNKQLLLHAELGHFSNVEIAQYVFTSLTDHVDGMGMNEDELAMLHGIHNIPVNDILQMNAISILEASLQCVLKSGLQKFIIHTREFTLCVCKPDVFDAVCELESMKFGVKCAAVFADTGILKNRNYVEKTASKLEESDFGLNEVEKIKEFINGKSYNNGTYGSRSGLSVGIIPTLISKNPISTVGLGDTFCAGTYLKQLELVKNPE</sequence>
<dbReference type="EC" id="2.7.1.146" evidence="7"/>
<evidence type="ECO:0000256" key="2">
    <source>
        <dbReference type="ARBA" id="ARBA00022679"/>
    </source>
</evidence>
<keyword evidence="2 7" id="KW-0808">Transferase</keyword>
<evidence type="ECO:0000313" key="8">
    <source>
        <dbReference type="Proteomes" id="UP000000391"/>
    </source>
</evidence>
<evidence type="ECO:0000313" key="7">
    <source>
        <dbReference type="EMBL" id="ADI73715.1"/>
    </source>
</evidence>
<dbReference type="PANTHER" id="PTHR21208">
    <property type="entry name" value="ADP-DEPENDENT GLUCOKINASE"/>
    <property type="match status" value="1"/>
</dbReference>
<dbReference type="OrthoDB" id="124916at2157"/>
<dbReference type="RefSeq" id="WP_013194283.1">
    <property type="nucleotide sequence ID" value="NC_014253.1"/>
</dbReference>
<evidence type="ECO:0000256" key="6">
    <source>
        <dbReference type="ARBA" id="ARBA00023152"/>
    </source>
</evidence>
<dbReference type="KEGG" id="mev:Metev_0817"/>
<dbReference type="GO" id="GO:0046872">
    <property type="term" value="F:metal ion binding"/>
    <property type="evidence" value="ECO:0007669"/>
    <property type="project" value="UniProtKB-KW"/>
</dbReference>
<dbReference type="NCBIfam" id="NF010642">
    <property type="entry name" value="PRK14039.1"/>
    <property type="match status" value="1"/>
</dbReference>
<evidence type="ECO:0000256" key="3">
    <source>
        <dbReference type="ARBA" id="ARBA00022723"/>
    </source>
</evidence>
<organism evidence="7 8">
    <name type="scientific">Methanohalobium evestigatum (strain ATCC BAA-1072 / DSM 3721 / NBRC 107634 / OCM 161 / Z-7303)</name>
    <dbReference type="NCBI Taxonomy" id="644295"/>
    <lineage>
        <taxon>Archaea</taxon>
        <taxon>Methanobacteriati</taxon>
        <taxon>Methanobacteriota</taxon>
        <taxon>Stenosarchaea group</taxon>
        <taxon>Methanomicrobia</taxon>
        <taxon>Methanosarcinales</taxon>
        <taxon>Methanosarcinaceae</taxon>
        <taxon>Methanohalobium</taxon>
    </lineage>
</organism>
<gene>
    <name evidence="7" type="ordered locus">Metev_0817</name>
</gene>
<dbReference type="HOGENOM" id="CLU_046643_0_0_2"/>
<dbReference type="InterPro" id="IPR029056">
    <property type="entry name" value="Ribokinase-like"/>
</dbReference>
<reference evidence="7 8" key="1">
    <citation type="submission" date="2010-06" db="EMBL/GenBank/DDBJ databases">
        <title>Complete sequence chromosome of Methanohalobium evestigatum Z-7303.</title>
        <authorList>
            <consortium name="US DOE Joint Genome Institute"/>
            <person name="Lucas S."/>
            <person name="Copeland A."/>
            <person name="Lapidus A."/>
            <person name="Cheng J.-F."/>
            <person name="Bruce D."/>
            <person name="Goodwin L."/>
            <person name="Pitluck S."/>
            <person name="Saunders E."/>
            <person name="Detter J.C."/>
            <person name="Han C."/>
            <person name="Tapia R."/>
            <person name="Land M."/>
            <person name="Hauser L."/>
            <person name="Kyrpides N."/>
            <person name="Mikhailova N."/>
            <person name="Sieprawska-Lupa M."/>
            <person name="Whitman W.B."/>
            <person name="Anderson I."/>
            <person name="Woyke T."/>
        </authorList>
    </citation>
    <scope>NUCLEOTIDE SEQUENCE [LARGE SCALE GENOMIC DNA]</scope>
    <source>
        <strain evidence="8">ATCC BAA-1072 / DSM 3721 / NBRC 107634 / OCM 161 / Z-7303</strain>
    </source>
</reference>
<keyword evidence="5" id="KW-0460">Magnesium</keyword>
<dbReference type="STRING" id="644295.Metev_0817"/>
<evidence type="ECO:0000256" key="5">
    <source>
        <dbReference type="ARBA" id="ARBA00022842"/>
    </source>
</evidence>
<keyword evidence="3" id="KW-0479">Metal-binding</keyword>
<dbReference type="Proteomes" id="UP000000391">
    <property type="component" value="Chromosome"/>
</dbReference>
<evidence type="ECO:0000256" key="4">
    <source>
        <dbReference type="ARBA" id="ARBA00022777"/>
    </source>
</evidence>
<dbReference type="PANTHER" id="PTHR21208:SF1">
    <property type="entry name" value="ADP-DEPENDENT GLUCOKINASE"/>
    <property type="match status" value="1"/>
</dbReference>
<evidence type="ECO:0000256" key="1">
    <source>
        <dbReference type="ARBA" id="ARBA00022490"/>
    </source>
</evidence>
<proteinExistence type="predicted"/>
<keyword evidence="6" id="KW-0324">Glycolysis</keyword>
<dbReference type="AlphaFoldDB" id="D7E8P4"/>
<dbReference type="Pfam" id="PF04587">
    <property type="entry name" value="ADP_PFK_GK"/>
    <property type="match status" value="1"/>
</dbReference>
<dbReference type="GeneID" id="9346443"/>
<keyword evidence="4 7" id="KW-0418">Kinase</keyword>
<keyword evidence="1" id="KW-0963">Cytoplasm</keyword>
<dbReference type="Gene3D" id="3.30.1110.20">
    <property type="match status" value="1"/>
</dbReference>
<dbReference type="GO" id="GO:0043844">
    <property type="term" value="F:ADP-specific phosphofructokinase activity"/>
    <property type="evidence" value="ECO:0007669"/>
    <property type="project" value="UniProtKB-EC"/>
</dbReference>
<dbReference type="GO" id="GO:0006096">
    <property type="term" value="P:glycolytic process"/>
    <property type="evidence" value="ECO:0007669"/>
    <property type="project" value="UniProtKB-KW"/>
</dbReference>
<dbReference type="Gene3D" id="3.40.1190.20">
    <property type="match status" value="1"/>
</dbReference>
<name>D7E8P4_METEZ</name>
<keyword evidence="8" id="KW-1185">Reference proteome</keyword>
<accession>D7E8P4</accession>
<dbReference type="EMBL" id="CP002069">
    <property type="protein sequence ID" value="ADI73715.1"/>
    <property type="molecule type" value="Genomic_DNA"/>
</dbReference>
<protein>
    <submittedName>
        <fullName evidence="7">ADP-specific phosphofructokinase</fullName>
        <ecNumber evidence="7">2.7.1.146</ecNumber>
    </submittedName>
</protein>
<dbReference type="PROSITE" id="PS51255">
    <property type="entry name" value="ADPK"/>
    <property type="match status" value="1"/>
</dbReference>
<dbReference type="SUPFAM" id="SSF53613">
    <property type="entry name" value="Ribokinase-like"/>
    <property type="match status" value="1"/>
</dbReference>